<dbReference type="NCBIfam" id="TIGR01550">
    <property type="entry name" value="DOC_P1"/>
    <property type="match status" value="1"/>
</dbReference>
<dbReference type="PROSITE" id="PS51459">
    <property type="entry name" value="FIDO"/>
    <property type="match status" value="1"/>
</dbReference>
<evidence type="ECO:0000313" key="3">
    <source>
        <dbReference type="Proteomes" id="UP000179024"/>
    </source>
</evidence>
<dbReference type="Proteomes" id="UP000179024">
    <property type="component" value="Unassembled WGS sequence"/>
</dbReference>
<sequence length="162" mass="19059">MPVKYLTLSDFEVICHELLHFFKSNKEPHPTFSESYFDKLDSVIDTPRRTFEKKDLYPTLIAKAACYFYFVNKLHPFSNGNKRISIVSTGVFLMSNGYEFTASEDMMYDFAKKVTLSKRNQKVEFKEVIEFIEKNSRKQRGFSGPQFIIDLLKLLEKRLRGK</sequence>
<organism evidence="2 3">
    <name type="scientific">Candidatus Roizmanbacteria bacterium RIFCSPHIGHO2_12_FULL_44_10</name>
    <dbReference type="NCBI Taxonomy" id="1802054"/>
    <lineage>
        <taxon>Bacteria</taxon>
        <taxon>Candidatus Roizmaniibacteriota</taxon>
    </lineage>
</organism>
<dbReference type="PANTHER" id="PTHR39426:SF1">
    <property type="entry name" value="HOMOLOGY TO DEATH-ON-CURING PROTEIN OF PHAGE P1"/>
    <property type="match status" value="1"/>
</dbReference>
<evidence type="ECO:0000259" key="1">
    <source>
        <dbReference type="PROSITE" id="PS51459"/>
    </source>
</evidence>
<feature type="domain" description="Fido" evidence="1">
    <location>
        <begin position="9"/>
        <end position="134"/>
    </location>
</feature>
<proteinExistence type="predicted"/>
<dbReference type="InterPro" id="IPR053737">
    <property type="entry name" value="Type_II_TA_Toxin"/>
</dbReference>
<dbReference type="InterPro" id="IPR006440">
    <property type="entry name" value="Doc"/>
</dbReference>
<dbReference type="AlphaFoldDB" id="A0A1F7I6H4"/>
<dbReference type="Pfam" id="PF02661">
    <property type="entry name" value="Fic"/>
    <property type="match status" value="1"/>
</dbReference>
<dbReference type="InterPro" id="IPR003812">
    <property type="entry name" value="Fido"/>
</dbReference>
<protein>
    <recommendedName>
        <fullName evidence="1">Fido domain-containing protein</fullName>
    </recommendedName>
</protein>
<dbReference type="GO" id="GO:0016301">
    <property type="term" value="F:kinase activity"/>
    <property type="evidence" value="ECO:0007669"/>
    <property type="project" value="InterPro"/>
</dbReference>
<dbReference type="InterPro" id="IPR036597">
    <property type="entry name" value="Fido-like_dom_sf"/>
</dbReference>
<dbReference type="EMBL" id="MGAE01000034">
    <property type="protein sequence ID" value="OGK38967.1"/>
    <property type="molecule type" value="Genomic_DNA"/>
</dbReference>
<dbReference type="Gene3D" id="1.20.120.1870">
    <property type="entry name" value="Fic/DOC protein, Fido domain"/>
    <property type="match status" value="1"/>
</dbReference>
<accession>A0A1F7I6H4</accession>
<evidence type="ECO:0000313" key="2">
    <source>
        <dbReference type="EMBL" id="OGK38967.1"/>
    </source>
</evidence>
<name>A0A1F7I6H4_9BACT</name>
<dbReference type="PANTHER" id="PTHR39426">
    <property type="entry name" value="HOMOLOGY TO DEATH-ON-CURING PROTEIN OF PHAGE P1"/>
    <property type="match status" value="1"/>
</dbReference>
<comment type="caution">
    <text evidence="2">The sequence shown here is derived from an EMBL/GenBank/DDBJ whole genome shotgun (WGS) entry which is preliminary data.</text>
</comment>
<dbReference type="SUPFAM" id="SSF140931">
    <property type="entry name" value="Fic-like"/>
    <property type="match status" value="1"/>
</dbReference>
<gene>
    <name evidence="2" type="ORF">A3F34_01650</name>
</gene>
<reference evidence="2 3" key="1">
    <citation type="journal article" date="2016" name="Nat. Commun.">
        <title>Thousands of microbial genomes shed light on interconnected biogeochemical processes in an aquifer system.</title>
        <authorList>
            <person name="Anantharaman K."/>
            <person name="Brown C.T."/>
            <person name="Hug L.A."/>
            <person name="Sharon I."/>
            <person name="Castelle C.J."/>
            <person name="Probst A.J."/>
            <person name="Thomas B.C."/>
            <person name="Singh A."/>
            <person name="Wilkins M.J."/>
            <person name="Karaoz U."/>
            <person name="Brodie E.L."/>
            <person name="Williams K.H."/>
            <person name="Hubbard S.S."/>
            <person name="Banfield J.F."/>
        </authorList>
    </citation>
    <scope>NUCLEOTIDE SEQUENCE [LARGE SCALE GENOMIC DNA]</scope>
</reference>